<comment type="caution">
    <text evidence="3">The sequence shown here is derived from an EMBL/GenBank/DDBJ whole genome shotgun (WGS) entry which is preliminary data.</text>
</comment>
<dbReference type="PANTHER" id="PTHR30005">
    <property type="entry name" value="EXOPOLYPHOSPHATASE"/>
    <property type="match status" value="1"/>
</dbReference>
<dbReference type="InterPro" id="IPR050273">
    <property type="entry name" value="GppA/Ppx_hydrolase"/>
</dbReference>
<dbReference type="SUPFAM" id="SSF109604">
    <property type="entry name" value="HD-domain/PDEase-like"/>
    <property type="match status" value="1"/>
</dbReference>
<dbReference type="InterPro" id="IPR048951">
    <property type="entry name" value="Ppx_C"/>
</dbReference>
<evidence type="ECO:0000313" key="4">
    <source>
        <dbReference type="Proteomes" id="UP001596456"/>
    </source>
</evidence>
<organism evidence="3 4">
    <name type="scientific">Rhodocista pekingensis</name>
    <dbReference type="NCBI Taxonomy" id="201185"/>
    <lineage>
        <taxon>Bacteria</taxon>
        <taxon>Pseudomonadati</taxon>
        <taxon>Pseudomonadota</taxon>
        <taxon>Alphaproteobacteria</taxon>
        <taxon>Rhodospirillales</taxon>
        <taxon>Azospirillaceae</taxon>
        <taxon>Rhodocista</taxon>
    </lineage>
</organism>
<dbReference type="InterPro" id="IPR043129">
    <property type="entry name" value="ATPase_NBD"/>
</dbReference>
<evidence type="ECO:0000313" key="3">
    <source>
        <dbReference type="EMBL" id="MFC7334524.1"/>
    </source>
</evidence>
<dbReference type="Pfam" id="PF02541">
    <property type="entry name" value="Ppx-GppA"/>
    <property type="match status" value="1"/>
</dbReference>
<dbReference type="Gene3D" id="3.30.420.150">
    <property type="entry name" value="Exopolyphosphatase. Domain 2"/>
    <property type="match status" value="1"/>
</dbReference>
<dbReference type="CDD" id="cd24052">
    <property type="entry name" value="ASKHA_NBD_HpPPX-GppA-like"/>
    <property type="match status" value="1"/>
</dbReference>
<dbReference type="EMBL" id="JBHTCM010000016">
    <property type="protein sequence ID" value="MFC7334524.1"/>
    <property type="molecule type" value="Genomic_DNA"/>
</dbReference>
<dbReference type="Gene3D" id="1.10.3210.10">
    <property type="entry name" value="Hypothetical protein af1432"/>
    <property type="match status" value="1"/>
</dbReference>
<gene>
    <name evidence="3" type="ORF">ACFQPS_15250</name>
</gene>
<dbReference type="SUPFAM" id="SSF53067">
    <property type="entry name" value="Actin-like ATPase domain"/>
    <property type="match status" value="2"/>
</dbReference>
<dbReference type="Proteomes" id="UP001596456">
    <property type="component" value="Unassembled WGS sequence"/>
</dbReference>
<reference evidence="4" key="1">
    <citation type="journal article" date="2019" name="Int. J. Syst. Evol. Microbiol.">
        <title>The Global Catalogue of Microorganisms (GCM) 10K type strain sequencing project: providing services to taxonomists for standard genome sequencing and annotation.</title>
        <authorList>
            <consortium name="The Broad Institute Genomics Platform"/>
            <consortium name="The Broad Institute Genome Sequencing Center for Infectious Disease"/>
            <person name="Wu L."/>
            <person name="Ma J."/>
        </authorList>
    </citation>
    <scope>NUCLEOTIDE SEQUENCE [LARGE SCALE GENOMIC DNA]</scope>
    <source>
        <strain evidence="4">CGMCC 1.16275</strain>
    </source>
</reference>
<protein>
    <submittedName>
        <fullName evidence="3">Ppx/GppA family phosphatase</fullName>
    </submittedName>
</protein>
<sequence>MALQFNRQPGQSSPTERIGVIDIGSNSIRVVVYDGLSRSPTALFNEKVLCGLGKSVEKSGRLNPEGVPLALDNLCRFRRLIEGMAVGRVDALATAAVRDATDGPDFVAEVQKRTGLRLTVLPGEEEARLAAMGVLSGTPGADGLAGDLGGGSLELVGLDKGEIGPQVTLPLGPLRLMEATDGKPATVTKLVDQHLGKLDWIGAAKGRSFYPVGGSWRAIAKMHMEQVKYPLHIIHHYTVAAPDMAEFAAGIARQNRSALEKQPGVSRRRLDTLPMAALVLERVLKTVQPARVVFSAYGLREGHLFDLLPPEQRRLDPLLLSCREVAERLGRFGEAEILTGWTAPLFVGEDEAAARLRHAACLLSDLGWAEHPDYRAEHAFLRILRMPVAGIDHTERCFLALTSFVRYAGTLEAREVETARTMTGPGVQARALILGLALRLAHTLTGGAATLLQRTALRLGEETLTLVLPEDAAMLTGEAVQRRVDALAKSLNRRGEIAVHPAPKLAG</sequence>
<dbReference type="Pfam" id="PF21697">
    <property type="entry name" value="Ppx_C"/>
    <property type="match status" value="1"/>
</dbReference>
<feature type="domain" description="Exopolyphosphatase C-terminal" evidence="2">
    <location>
        <begin position="347"/>
        <end position="494"/>
    </location>
</feature>
<evidence type="ECO:0000259" key="2">
    <source>
        <dbReference type="Pfam" id="PF21697"/>
    </source>
</evidence>
<evidence type="ECO:0000259" key="1">
    <source>
        <dbReference type="Pfam" id="PF02541"/>
    </source>
</evidence>
<keyword evidence="4" id="KW-1185">Reference proteome</keyword>
<dbReference type="RefSeq" id="WP_377360074.1">
    <property type="nucleotide sequence ID" value="NZ_JBHTCM010000016.1"/>
</dbReference>
<dbReference type="Gene3D" id="3.30.420.40">
    <property type="match status" value="1"/>
</dbReference>
<proteinExistence type="predicted"/>
<dbReference type="InterPro" id="IPR003695">
    <property type="entry name" value="Ppx_GppA_N"/>
</dbReference>
<feature type="domain" description="Ppx/GppA phosphatase N-terminal" evidence="1">
    <location>
        <begin position="33"/>
        <end position="309"/>
    </location>
</feature>
<name>A0ABW2KYL4_9PROT</name>
<dbReference type="PANTHER" id="PTHR30005:SF0">
    <property type="entry name" value="RETROGRADE REGULATION PROTEIN 2"/>
    <property type="match status" value="1"/>
</dbReference>
<accession>A0ABW2KYL4</accession>